<dbReference type="Pfam" id="PF15764">
    <property type="entry name" value="DUF4693"/>
    <property type="match status" value="1"/>
</dbReference>
<dbReference type="InterPro" id="IPR031518">
    <property type="entry name" value="DUF4693"/>
</dbReference>
<dbReference type="AlphaFoldDB" id="A0AAD5AP92"/>
<evidence type="ECO:0000313" key="1">
    <source>
        <dbReference type="EMBL" id="KAI5619042.1"/>
    </source>
</evidence>
<keyword evidence="2" id="KW-1185">Reference proteome</keyword>
<accession>A0AAD5AP92</accession>
<dbReference type="Proteomes" id="UP001205998">
    <property type="component" value="Unassembled WGS sequence"/>
</dbReference>
<sequence>MGIVDHMKHLSKNEGIPLKERQELELLEQVLKKALKIRSSSAVSLNYQENPCSSGSVDKAPAVKGHDKINSQKHLLLSSELKGSHQHEGQLKSTAGCGNVATRQVPFPNEWSSVQIAAMEEELDVLTQLGLDLTHCYNAELQRHQLGCSPELSPEKEYLSLLMLTGLEKMMVQIIKEADRLKKDWERKMAWWYGALCPLHSRVKWHSSERPCIPPLLAYSSKGELEELQSLRLYVSQLKLEIHAHQAMCDTLINQISCESPSSNRPSATALRGVYSLLGEGGAQFPSLVLDNDSAQM</sequence>
<evidence type="ECO:0000313" key="2">
    <source>
        <dbReference type="Proteomes" id="UP001205998"/>
    </source>
</evidence>
<name>A0AAD5AP92_SILAS</name>
<organism evidence="1 2">
    <name type="scientific">Silurus asotus</name>
    <name type="common">Amur catfish</name>
    <name type="synonym">Parasilurus asotus</name>
    <dbReference type="NCBI Taxonomy" id="30991"/>
    <lineage>
        <taxon>Eukaryota</taxon>
        <taxon>Metazoa</taxon>
        <taxon>Chordata</taxon>
        <taxon>Craniata</taxon>
        <taxon>Vertebrata</taxon>
        <taxon>Euteleostomi</taxon>
        <taxon>Actinopterygii</taxon>
        <taxon>Neopterygii</taxon>
        <taxon>Teleostei</taxon>
        <taxon>Ostariophysi</taxon>
        <taxon>Siluriformes</taxon>
        <taxon>Siluridae</taxon>
        <taxon>Silurus</taxon>
    </lineage>
</organism>
<gene>
    <name evidence="1" type="ORF">C0J50_21073</name>
</gene>
<comment type="caution">
    <text evidence="1">The sequence shown here is derived from an EMBL/GenBank/DDBJ whole genome shotgun (WGS) entry which is preliminary data.</text>
</comment>
<dbReference type="EMBL" id="MU551670">
    <property type="protein sequence ID" value="KAI5619042.1"/>
    <property type="molecule type" value="Genomic_DNA"/>
</dbReference>
<dbReference type="PANTHER" id="PTHR14870:SF1">
    <property type="entry name" value="TUBULIN EPSILON AND DELTA COMPLEX PROTEIN 2"/>
    <property type="match status" value="1"/>
</dbReference>
<proteinExistence type="predicted"/>
<dbReference type="PANTHER" id="PTHR14870">
    <property type="entry name" value="TUBULIN EPSILON AND DELTA COMPLEX PROTEIN 2"/>
    <property type="match status" value="1"/>
</dbReference>
<protein>
    <submittedName>
        <fullName evidence="1">Uncharacterized protein</fullName>
    </submittedName>
</protein>
<reference evidence="1" key="1">
    <citation type="submission" date="2018-07" db="EMBL/GenBank/DDBJ databases">
        <title>Comparative genomics of catfishes provides insights into carnivory and benthic adaptation.</title>
        <authorList>
            <person name="Zhang Y."/>
            <person name="Wang D."/>
            <person name="Peng Z."/>
            <person name="Zheng S."/>
            <person name="Shao F."/>
            <person name="Tao W."/>
        </authorList>
    </citation>
    <scope>NUCLEOTIDE SEQUENCE</scope>
    <source>
        <strain evidence="1">Chongqing</strain>
    </source>
</reference>